<feature type="region of interest" description="Disordered" evidence="6">
    <location>
        <begin position="560"/>
        <end position="707"/>
    </location>
</feature>
<dbReference type="GO" id="GO:0005656">
    <property type="term" value="C:nuclear pre-replicative complex"/>
    <property type="evidence" value="ECO:0007669"/>
    <property type="project" value="TreeGrafter"/>
</dbReference>
<evidence type="ECO:0000313" key="10">
    <source>
        <dbReference type="Proteomes" id="UP000695562"/>
    </source>
</evidence>
<evidence type="ECO:0000256" key="4">
    <source>
        <dbReference type="ARBA" id="ARBA00023125"/>
    </source>
</evidence>
<accession>A0A8J4PTG8</accession>
<evidence type="ECO:0000256" key="1">
    <source>
        <dbReference type="ARBA" id="ARBA00004123"/>
    </source>
</evidence>
<feature type="domain" description="Origin recognition complex subunit 3 N-terminal" evidence="7">
    <location>
        <begin position="159"/>
        <end position="536"/>
    </location>
</feature>
<feature type="region of interest" description="Disordered" evidence="6">
    <location>
        <begin position="104"/>
        <end position="131"/>
    </location>
</feature>
<evidence type="ECO:0000259" key="7">
    <source>
        <dbReference type="Pfam" id="PF07034"/>
    </source>
</evidence>
<dbReference type="OrthoDB" id="10265211at2759"/>
<dbReference type="Proteomes" id="UP000695562">
    <property type="component" value="Unassembled WGS sequence"/>
</dbReference>
<comment type="caution">
    <text evidence="9">The sequence shown here is derived from an EMBL/GenBank/DDBJ whole genome shotgun (WGS) entry which is preliminary data.</text>
</comment>
<dbReference type="Pfam" id="PF18137">
    <property type="entry name" value="WHD_ORC"/>
    <property type="match status" value="1"/>
</dbReference>
<evidence type="ECO:0000259" key="8">
    <source>
        <dbReference type="Pfam" id="PF18137"/>
    </source>
</evidence>
<feature type="compositionally biased region" description="Acidic residues" evidence="6">
    <location>
        <begin position="111"/>
        <end position="121"/>
    </location>
</feature>
<name>A0A8J4PTG8_9MYCE</name>
<evidence type="ECO:0000256" key="2">
    <source>
        <dbReference type="ARBA" id="ARBA00010977"/>
    </source>
</evidence>
<comment type="subcellular location">
    <subcellularLocation>
        <location evidence="1">Nucleus</location>
    </subcellularLocation>
</comment>
<evidence type="ECO:0000256" key="5">
    <source>
        <dbReference type="ARBA" id="ARBA00023242"/>
    </source>
</evidence>
<dbReference type="AlphaFoldDB" id="A0A8J4PTG8"/>
<keyword evidence="5" id="KW-0539">Nucleus</keyword>
<evidence type="ECO:0000256" key="3">
    <source>
        <dbReference type="ARBA" id="ARBA00022705"/>
    </source>
</evidence>
<reference evidence="9" key="1">
    <citation type="submission" date="2020-01" db="EMBL/GenBank/DDBJ databases">
        <title>Development of genomics and gene disruption for Polysphondylium violaceum indicates a role for the polyketide synthase stlB in stalk morphogenesis.</title>
        <authorList>
            <person name="Narita B."/>
            <person name="Kawabe Y."/>
            <person name="Kin K."/>
            <person name="Saito T."/>
            <person name="Gibbs R."/>
            <person name="Kuspa A."/>
            <person name="Muzny D."/>
            <person name="Queller D."/>
            <person name="Richards S."/>
            <person name="Strassman J."/>
            <person name="Sucgang R."/>
            <person name="Worley K."/>
            <person name="Schaap P."/>
        </authorList>
    </citation>
    <scope>NUCLEOTIDE SEQUENCE</scope>
    <source>
        <strain evidence="9">QSvi11</strain>
    </source>
</reference>
<dbReference type="GO" id="GO:0031261">
    <property type="term" value="C:DNA replication preinitiation complex"/>
    <property type="evidence" value="ECO:0007669"/>
    <property type="project" value="TreeGrafter"/>
</dbReference>
<dbReference type="InterPro" id="IPR045667">
    <property type="entry name" value="ORC3_N"/>
</dbReference>
<keyword evidence="4" id="KW-0238">DNA-binding</keyword>
<comment type="similarity">
    <text evidence="2">Belongs to the ORC3 family.</text>
</comment>
<feature type="compositionally biased region" description="Polar residues" evidence="6">
    <location>
        <begin position="588"/>
        <end position="605"/>
    </location>
</feature>
<evidence type="ECO:0000256" key="6">
    <source>
        <dbReference type="SAM" id="MobiDB-lite"/>
    </source>
</evidence>
<dbReference type="GO" id="GO:0005664">
    <property type="term" value="C:nuclear origin of replication recognition complex"/>
    <property type="evidence" value="ECO:0007669"/>
    <property type="project" value="InterPro"/>
</dbReference>
<dbReference type="CDD" id="cd20704">
    <property type="entry name" value="Orc3"/>
    <property type="match status" value="1"/>
</dbReference>
<dbReference type="EMBL" id="AJWJ01000231">
    <property type="protein sequence ID" value="KAF2073041.1"/>
    <property type="molecule type" value="Genomic_DNA"/>
</dbReference>
<dbReference type="InterPro" id="IPR020795">
    <property type="entry name" value="ORC3"/>
</dbReference>
<dbReference type="GO" id="GO:0006270">
    <property type="term" value="P:DNA replication initiation"/>
    <property type="evidence" value="ECO:0007669"/>
    <property type="project" value="TreeGrafter"/>
</dbReference>
<evidence type="ECO:0000313" key="9">
    <source>
        <dbReference type="EMBL" id="KAF2073041.1"/>
    </source>
</evidence>
<keyword evidence="3" id="KW-0235">DNA replication</keyword>
<keyword evidence="10" id="KW-1185">Reference proteome</keyword>
<feature type="compositionally biased region" description="Basic and acidic residues" evidence="6">
    <location>
        <begin position="664"/>
        <end position="677"/>
    </location>
</feature>
<dbReference type="InterPro" id="IPR040855">
    <property type="entry name" value="ORC_WH_C"/>
</dbReference>
<dbReference type="PANTHER" id="PTHR12748:SF0">
    <property type="entry name" value="ORIGIN RECOGNITION COMPLEX SUBUNIT 3"/>
    <property type="match status" value="1"/>
</dbReference>
<dbReference type="GO" id="GO:0003688">
    <property type="term" value="F:DNA replication origin binding"/>
    <property type="evidence" value="ECO:0007669"/>
    <property type="project" value="TreeGrafter"/>
</dbReference>
<protein>
    <recommendedName>
        <fullName evidence="11">Origin recognition complex subunit 3</fullName>
    </recommendedName>
</protein>
<dbReference type="PANTHER" id="PTHR12748">
    <property type="entry name" value="ORIGIN RECOGNITION COMPLEX SUBUNIT 3"/>
    <property type="match status" value="1"/>
</dbReference>
<feature type="compositionally biased region" description="Basic and acidic residues" evidence="6">
    <location>
        <begin position="696"/>
        <end position="707"/>
    </location>
</feature>
<evidence type="ECO:0008006" key="11">
    <source>
        <dbReference type="Google" id="ProtNLM"/>
    </source>
</evidence>
<dbReference type="Pfam" id="PF07034">
    <property type="entry name" value="ORC3_N"/>
    <property type="match status" value="1"/>
</dbReference>
<organism evidence="9 10">
    <name type="scientific">Polysphondylium violaceum</name>
    <dbReference type="NCBI Taxonomy" id="133409"/>
    <lineage>
        <taxon>Eukaryota</taxon>
        <taxon>Amoebozoa</taxon>
        <taxon>Evosea</taxon>
        <taxon>Eumycetozoa</taxon>
        <taxon>Dictyostelia</taxon>
        <taxon>Dictyosteliales</taxon>
        <taxon>Dictyosteliaceae</taxon>
        <taxon>Polysphondylium</taxon>
    </lineage>
</organism>
<proteinExistence type="inferred from homology"/>
<gene>
    <name evidence="9" type="ORF">CYY_005657</name>
</gene>
<feature type="domain" description="Origin recognition complex subunit 3 winged helix C-terminal" evidence="8">
    <location>
        <begin position="984"/>
        <end position="1035"/>
    </location>
</feature>
<sequence length="1075" mass="124493">MKRRTLNPDAGEDFSNVQSKDCVSCNGYYEQKEYSRCRTCRSIIHRQKCNINFVCMPCCKRDGSASKIAQVLQYFVNVKKRVLEERPTGPTITARCEKSRGRDYYDHHDSDVDDDDDDDENNGFGGSKNYNQYCQEYDASKKYYIYIPPQDDDDQEDNEDDKDQFFMKDNGVISAKCSKRSTIKDLSMKEGGELSVLYNKTRLNTFEKMWDDIQALIGNLLSSLHSKVTDPIGLFISRNYPSITLERLEQTIKGVPGSHSCTMIDPSLSPFLLLDTLDPLPAIILHNTATTGEISSLLQSIQGNVMTRLQSRSLYQLYEMEVFRPPFVVLQPNFCKNFKEAISAMCQKFMASSTMGTTSAQSRTNTAHNIEQLKHWYNQTYTMPLVRQTARRYRERHQTLAGIQEARVYQTPAIVYLEDFEKWDTSTLTDLINALNIYRRFIPFVLVFGIRTSKSIIQDRFSFDQISTLRFKSFHLPSQIENFDHLTKIIYQTNQRLLFIGPKLYNYLYHQFIDHHLSVTNFTNTLKFALAEHFFYTSRLSFLAIPQQIKLFRNQEFNNDSFRSSTDKDYSEEDGENGEWISKDDNMENNSDSKSICQLNSSQQESDSDIHIKTEEDGTDGNGNYKALRPPRKASYSKQAFLPSDSEDSISSSSNQEGEDDDQEKDKEQEQEQDKKQSKSNSMAIVSNRPHHHQHHEPISRRDKEELNKSMPYKDPFTVCLPIEYIKSLGSVKKLLKLEPGLDITIKKIQQWIQDAQIFMCVHKTVLDCYLILLNSLVSIFKKENIKYYQMMVDISTTKNNNLFNQLKTSILLCKESDIPTLVSVLLSCKELLLLCTSYESDVALEMVTQHIPQEIVLLVDELSKTIKYLKQIETNTLKMDDFEFILKPTSSTTSSSSASNQKGWSLQKKKEYELMKGATKVKPPLERLLNHFVDKFILPISFDYIYKPIESIPLSEIFNINSTEGLERRFNTRYTYDFKIQKTNPNEFLKCQCCKSGTNVSKYSEDIQIAFKTYLECGKFINLFDWLNSFCSYHESGIVDELRAKFSLCVDSIKFQGYIEKTKKRVDHVEKMHV</sequence>